<keyword evidence="4" id="KW-0804">Transcription</keyword>
<dbReference type="SUPFAM" id="SSF46785">
    <property type="entry name" value="Winged helix' DNA-binding domain"/>
    <property type="match status" value="1"/>
</dbReference>
<dbReference type="Gene3D" id="3.40.190.290">
    <property type="match status" value="1"/>
</dbReference>
<evidence type="ECO:0000313" key="7">
    <source>
        <dbReference type="Proteomes" id="UP000006683"/>
    </source>
</evidence>
<comment type="similarity">
    <text evidence="1">Belongs to the LysR transcriptional regulatory family.</text>
</comment>
<dbReference type="KEGG" id="fbl:Fbal_0619"/>
<dbReference type="InterPro" id="IPR000847">
    <property type="entry name" value="LysR_HTH_N"/>
</dbReference>
<keyword evidence="7" id="KW-1185">Reference proteome</keyword>
<dbReference type="Pfam" id="PF00126">
    <property type="entry name" value="HTH_1"/>
    <property type="match status" value="1"/>
</dbReference>
<dbReference type="InterPro" id="IPR036390">
    <property type="entry name" value="WH_DNA-bd_sf"/>
</dbReference>
<evidence type="ECO:0000256" key="2">
    <source>
        <dbReference type="ARBA" id="ARBA00023015"/>
    </source>
</evidence>
<dbReference type="HOGENOM" id="CLU_039613_6_2_6"/>
<keyword evidence="2" id="KW-0805">Transcription regulation</keyword>
<dbReference type="AlphaFoldDB" id="E1SR67"/>
<evidence type="ECO:0000256" key="3">
    <source>
        <dbReference type="ARBA" id="ARBA00023125"/>
    </source>
</evidence>
<dbReference type="eggNOG" id="COG0583">
    <property type="taxonomic scope" value="Bacteria"/>
</dbReference>
<feature type="domain" description="HTH lysR-type" evidence="5">
    <location>
        <begin position="1"/>
        <end position="58"/>
    </location>
</feature>
<dbReference type="PANTHER" id="PTHR30419">
    <property type="entry name" value="HTH-TYPE TRANSCRIPTIONAL REGULATOR YBHD"/>
    <property type="match status" value="1"/>
</dbReference>
<proteinExistence type="inferred from homology"/>
<evidence type="ECO:0000313" key="6">
    <source>
        <dbReference type="EMBL" id="ADN74832.1"/>
    </source>
</evidence>
<dbReference type="PROSITE" id="PS50931">
    <property type="entry name" value="HTH_LYSR"/>
    <property type="match status" value="1"/>
</dbReference>
<protein>
    <submittedName>
        <fullName evidence="6">Transcriptional regulator, LysR family</fullName>
    </submittedName>
</protein>
<dbReference type="GO" id="GO:0003677">
    <property type="term" value="F:DNA binding"/>
    <property type="evidence" value="ECO:0007669"/>
    <property type="project" value="UniProtKB-KW"/>
</dbReference>
<dbReference type="InterPro" id="IPR005119">
    <property type="entry name" value="LysR_subst-bd"/>
</dbReference>
<dbReference type="STRING" id="550540.Fbal_0619"/>
<dbReference type="GO" id="GO:0003700">
    <property type="term" value="F:DNA-binding transcription factor activity"/>
    <property type="evidence" value="ECO:0007669"/>
    <property type="project" value="InterPro"/>
</dbReference>
<dbReference type="EMBL" id="CP002209">
    <property type="protein sequence ID" value="ADN74832.1"/>
    <property type="molecule type" value="Genomic_DNA"/>
</dbReference>
<evidence type="ECO:0000259" key="5">
    <source>
        <dbReference type="PROSITE" id="PS50931"/>
    </source>
</evidence>
<dbReference type="PANTHER" id="PTHR30419:SF8">
    <property type="entry name" value="NITROGEN ASSIMILATION TRANSCRIPTIONAL ACTIVATOR-RELATED"/>
    <property type="match status" value="1"/>
</dbReference>
<dbReference type="Gene3D" id="1.10.10.10">
    <property type="entry name" value="Winged helix-like DNA-binding domain superfamily/Winged helix DNA-binding domain"/>
    <property type="match status" value="1"/>
</dbReference>
<dbReference type="Pfam" id="PF03466">
    <property type="entry name" value="LysR_substrate"/>
    <property type="match status" value="1"/>
</dbReference>
<name>E1SR67_FERBD</name>
<dbReference type="Proteomes" id="UP000006683">
    <property type="component" value="Chromosome"/>
</dbReference>
<gene>
    <name evidence="6" type="ordered locus">Fbal_0619</name>
</gene>
<dbReference type="PRINTS" id="PR00039">
    <property type="entry name" value="HTHLYSR"/>
</dbReference>
<keyword evidence="3" id="KW-0238">DNA-binding</keyword>
<dbReference type="GO" id="GO:0005829">
    <property type="term" value="C:cytosol"/>
    <property type="evidence" value="ECO:0007669"/>
    <property type="project" value="TreeGrafter"/>
</dbReference>
<sequence>MDLKSLECFLILSRTGNFTRTAEQLHLTQPTVSKMVQKLEQQLGQNLVRRQPHGIALTEAGQHLAQTAAQILAQWQQLEGQVNALSALERGTLKLGICPMVSPLAAPLLSAYRQRYPGITLDFYEDGGYGCEKALLNDRLAISFTALPTTHLGEFASQSLVRYPLWVCLPKGHPLADYPALDWATLARHPVIFYNEDFALTQWLTRLSQRAGVELNVVLRSAQWDFIGAMVEVGLGLTILPQPICERLPAGQLEFRPLSPALNWEIGLIWRQRLPLDAPAEAFLALAKTMMGQPATPA</sequence>
<reference evidence="6 7" key="1">
    <citation type="journal article" date="2010" name="Stand. Genomic Sci.">
        <title>Complete genome sequence of Ferrimonas balearica type strain (PAT).</title>
        <authorList>
            <person name="Nolan M."/>
            <person name="Sikorski J."/>
            <person name="Davenport K."/>
            <person name="Lucas S."/>
            <person name="Glavina Del Rio T."/>
            <person name="Tice H."/>
            <person name="Cheng J."/>
            <person name="Goodwin L."/>
            <person name="Pitluck S."/>
            <person name="Liolios K."/>
            <person name="Ivanova N."/>
            <person name="Mavromatis K."/>
            <person name="Ovchinnikova G."/>
            <person name="Pati A."/>
            <person name="Chen A."/>
            <person name="Palaniappan K."/>
            <person name="Land M."/>
            <person name="Hauser L."/>
            <person name="Chang Y."/>
            <person name="Jeffries C."/>
            <person name="Tapia R."/>
            <person name="Brettin T."/>
            <person name="Detter J."/>
            <person name="Han C."/>
            <person name="Yasawong M."/>
            <person name="Rohde M."/>
            <person name="Tindall B."/>
            <person name="Goker M."/>
            <person name="Woyke T."/>
            <person name="Bristow J."/>
            <person name="Eisen J."/>
            <person name="Markowitz V."/>
            <person name="Hugenholtz P."/>
            <person name="Kyrpides N."/>
            <person name="Klenk H."/>
            <person name="Lapidus A."/>
        </authorList>
    </citation>
    <scope>NUCLEOTIDE SEQUENCE [LARGE SCALE GENOMIC DNA]</scope>
    <source>
        <strain evidence="7">DSM 9799 / CCM 4581 / KCTC 23876 / PAT</strain>
    </source>
</reference>
<evidence type="ECO:0000256" key="1">
    <source>
        <dbReference type="ARBA" id="ARBA00009437"/>
    </source>
</evidence>
<dbReference type="RefSeq" id="WP_013344138.1">
    <property type="nucleotide sequence ID" value="NC_014541.1"/>
</dbReference>
<dbReference type="OrthoDB" id="646694at2"/>
<evidence type="ECO:0000256" key="4">
    <source>
        <dbReference type="ARBA" id="ARBA00023163"/>
    </source>
</evidence>
<dbReference type="GeneID" id="67180864"/>
<organism evidence="6 7">
    <name type="scientific">Ferrimonas balearica (strain DSM 9799 / CCM 4581 / KCTC 23876 / PAT)</name>
    <dbReference type="NCBI Taxonomy" id="550540"/>
    <lineage>
        <taxon>Bacteria</taxon>
        <taxon>Pseudomonadati</taxon>
        <taxon>Pseudomonadota</taxon>
        <taxon>Gammaproteobacteria</taxon>
        <taxon>Alteromonadales</taxon>
        <taxon>Ferrimonadaceae</taxon>
        <taxon>Ferrimonas</taxon>
    </lineage>
</organism>
<dbReference type="InterPro" id="IPR036388">
    <property type="entry name" value="WH-like_DNA-bd_sf"/>
</dbReference>
<dbReference type="FunFam" id="1.10.10.10:FF:000001">
    <property type="entry name" value="LysR family transcriptional regulator"/>
    <property type="match status" value="1"/>
</dbReference>
<dbReference type="SUPFAM" id="SSF53850">
    <property type="entry name" value="Periplasmic binding protein-like II"/>
    <property type="match status" value="1"/>
</dbReference>
<dbReference type="InterPro" id="IPR050950">
    <property type="entry name" value="HTH-type_LysR_regulators"/>
</dbReference>
<accession>E1SR67</accession>